<dbReference type="SUPFAM" id="SSF56037">
    <property type="entry name" value="PheT/TilS domain"/>
    <property type="match status" value="1"/>
</dbReference>
<evidence type="ECO:0000256" key="8">
    <source>
        <dbReference type="HAMAP-Rule" id="MF_01161"/>
    </source>
</evidence>
<keyword evidence="5 8" id="KW-0547">Nucleotide-binding</keyword>
<feature type="binding site" evidence="8">
    <location>
        <begin position="28"/>
        <end position="33"/>
    </location>
    <ligand>
        <name>ATP</name>
        <dbReference type="ChEBI" id="CHEBI:30616"/>
    </ligand>
</feature>
<evidence type="ECO:0000256" key="2">
    <source>
        <dbReference type="ARBA" id="ARBA00022490"/>
    </source>
</evidence>
<dbReference type="InterPro" id="IPR012795">
    <property type="entry name" value="tRNA_Ile_lys_synt_N"/>
</dbReference>
<keyword evidence="4 8" id="KW-0819">tRNA processing</keyword>
<dbReference type="InterPro" id="IPR014729">
    <property type="entry name" value="Rossmann-like_a/b/a_fold"/>
</dbReference>
<comment type="subcellular location">
    <subcellularLocation>
        <location evidence="1 8">Cytoplasm</location>
    </subcellularLocation>
</comment>
<evidence type="ECO:0000256" key="1">
    <source>
        <dbReference type="ARBA" id="ARBA00004496"/>
    </source>
</evidence>
<dbReference type="GO" id="GO:0006400">
    <property type="term" value="P:tRNA modification"/>
    <property type="evidence" value="ECO:0007669"/>
    <property type="project" value="UniProtKB-UniRule"/>
</dbReference>
<keyword evidence="3 8" id="KW-0436">Ligase</keyword>
<dbReference type="GO" id="GO:0005737">
    <property type="term" value="C:cytoplasm"/>
    <property type="evidence" value="ECO:0007669"/>
    <property type="project" value="UniProtKB-SubCell"/>
</dbReference>
<organism evidence="10 11">
    <name type="scientific">Enterococcus cecorum</name>
    <dbReference type="NCBI Taxonomy" id="44008"/>
    <lineage>
        <taxon>Bacteria</taxon>
        <taxon>Bacillati</taxon>
        <taxon>Bacillota</taxon>
        <taxon>Bacilli</taxon>
        <taxon>Lactobacillales</taxon>
        <taxon>Enterococcaceae</taxon>
        <taxon>Enterococcus</taxon>
    </lineage>
</organism>
<comment type="caution">
    <text evidence="10">The sequence shown here is derived from an EMBL/GenBank/DDBJ whole genome shotgun (WGS) entry which is preliminary data.</text>
</comment>
<dbReference type="NCBIfam" id="TIGR02433">
    <property type="entry name" value="lysidine_TilS_C"/>
    <property type="match status" value="1"/>
</dbReference>
<comment type="function">
    <text evidence="8">Ligates lysine onto the cytidine present at position 34 of the AUA codon-specific tRNA(Ile) that contains the anticodon CAU, in an ATP-dependent manner. Cytidine is converted to lysidine, thus changing the amino acid specificity of the tRNA from methionine to isoleucine.</text>
</comment>
<feature type="domain" description="Lysidine-tRNA(Ile) synthetase C-terminal" evidence="9">
    <location>
        <begin position="384"/>
        <end position="458"/>
    </location>
</feature>
<keyword evidence="6 8" id="KW-0067">ATP-binding</keyword>
<dbReference type="Pfam" id="PF01171">
    <property type="entry name" value="ATP_bind_3"/>
    <property type="match status" value="1"/>
</dbReference>
<dbReference type="CDD" id="cd01992">
    <property type="entry name" value="TilS_N"/>
    <property type="match status" value="1"/>
</dbReference>
<evidence type="ECO:0000256" key="6">
    <source>
        <dbReference type="ARBA" id="ARBA00022840"/>
    </source>
</evidence>
<evidence type="ECO:0000256" key="5">
    <source>
        <dbReference type="ARBA" id="ARBA00022741"/>
    </source>
</evidence>
<evidence type="ECO:0000256" key="7">
    <source>
        <dbReference type="ARBA" id="ARBA00048539"/>
    </source>
</evidence>
<dbReference type="PANTHER" id="PTHR43033">
    <property type="entry name" value="TRNA(ILE)-LYSIDINE SYNTHASE-RELATED"/>
    <property type="match status" value="1"/>
</dbReference>
<evidence type="ECO:0000313" key="11">
    <source>
        <dbReference type="Proteomes" id="UP000196074"/>
    </source>
</evidence>
<dbReference type="EMBL" id="NFLC01000003">
    <property type="protein sequence ID" value="OUQ11310.1"/>
    <property type="molecule type" value="Genomic_DNA"/>
</dbReference>
<evidence type="ECO:0000259" key="9">
    <source>
        <dbReference type="SMART" id="SM00977"/>
    </source>
</evidence>
<protein>
    <recommendedName>
        <fullName evidence="8">tRNA(Ile)-lysidine synthase</fullName>
        <ecNumber evidence="8">6.3.4.19</ecNumber>
    </recommendedName>
    <alternativeName>
        <fullName evidence="8">tRNA(Ile)-2-lysyl-cytidine synthase</fullName>
    </alternativeName>
    <alternativeName>
        <fullName evidence="8">tRNA(Ile)-lysidine synthetase</fullName>
    </alternativeName>
</protein>
<dbReference type="Gene3D" id="3.40.50.620">
    <property type="entry name" value="HUPs"/>
    <property type="match status" value="1"/>
</dbReference>
<dbReference type="SMART" id="SM00977">
    <property type="entry name" value="TilS_C"/>
    <property type="match status" value="1"/>
</dbReference>
<dbReference type="HAMAP" id="MF_01161">
    <property type="entry name" value="tRNA_Ile_lys_synt"/>
    <property type="match status" value="1"/>
</dbReference>
<dbReference type="EC" id="6.3.4.19" evidence="8"/>
<sequence length="462" mass="54034">MDLAKQFYQHCQKNSFFQPTDYLLIAVSGGVDSMVLLDLMQRCFAKIPMAVVHFNHQLRENAEIEQAFIKEYCQTHQLPFFTVNWQEKATTNLEAQARKARYRYFAQVMKAQGFTCLLTAHHGDDQLETMLMKLVKYGNFQNLAGMKAKSVLPETTLPLCRPLLFTDKKTLYDYAHEKQLTYFEDETNQSLAYARNRMRHQVLPVLKGENPQALNQVARLSEQLYFLQEILEEIQDTWYDTLVRQRYDTYQILLEPFLQLTPAKRYFALQGIFHRLSLKAQIPLKEAHVAQVLDLLAEKRLTFVLSVENKWQIHASQDKLIITRQKEKVTSQDFCYTLKVGESIMIDAHRWVGLFVAGEEKIPKKVKHFSEFRHEFLAELNPVLTLRPRKPGDKIALSTSLTKKVRRYFIDEKIPTAQRMQAIVVLDASKNIMSLLPFVNSYLSIDAKTDKIRYILVYRYIE</sequence>
<dbReference type="Proteomes" id="UP000196074">
    <property type="component" value="Unassembled WGS sequence"/>
</dbReference>
<keyword evidence="2 8" id="KW-0963">Cytoplasm</keyword>
<dbReference type="AlphaFoldDB" id="A0A1Y4R1V5"/>
<evidence type="ECO:0000313" key="10">
    <source>
        <dbReference type="EMBL" id="OUQ11310.1"/>
    </source>
</evidence>
<evidence type="ECO:0000256" key="3">
    <source>
        <dbReference type="ARBA" id="ARBA00022598"/>
    </source>
</evidence>
<accession>A0A1Y4R1V5</accession>
<comment type="catalytic activity">
    <reaction evidence="7 8">
        <text>cytidine(34) in tRNA(Ile2) + L-lysine + ATP = lysidine(34) in tRNA(Ile2) + AMP + diphosphate + H(+)</text>
        <dbReference type="Rhea" id="RHEA:43744"/>
        <dbReference type="Rhea" id="RHEA-COMP:10625"/>
        <dbReference type="Rhea" id="RHEA-COMP:10670"/>
        <dbReference type="ChEBI" id="CHEBI:15378"/>
        <dbReference type="ChEBI" id="CHEBI:30616"/>
        <dbReference type="ChEBI" id="CHEBI:32551"/>
        <dbReference type="ChEBI" id="CHEBI:33019"/>
        <dbReference type="ChEBI" id="CHEBI:82748"/>
        <dbReference type="ChEBI" id="CHEBI:83665"/>
        <dbReference type="ChEBI" id="CHEBI:456215"/>
        <dbReference type="EC" id="6.3.4.19"/>
    </reaction>
</comment>
<dbReference type="GO" id="GO:0005524">
    <property type="term" value="F:ATP binding"/>
    <property type="evidence" value="ECO:0007669"/>
    <property type="project" value="UniProtKB-UniRule"/>
</dbReference>
<proteinExistence type="inferred from homology"/>
<dbReference type="NCBIfam" id="TIGR02432">
    <property type="entry name" value="lysidine_TilS_N"/>
    <property type="match status" value="1"/>
</dbReference>
<dbReference type="PANTHER" id="PTHR43033:SF1">
    <property type="entry name" value="TRNA(ILE)-LYSIDINE SYNTHASE-RELATED"/>
    <property type="match status" value="1"/>
</dbReference>
<dbReference type="InterPro" id="IPR012796">
    <property type="entry name" value="Lysidine-tRNA-synth_C"/>
</dbReference>
<dbReference type="InterPro" id="IPR012094">
    <property type="entry name" value="tRNA_Ile_lys_synt"/>
</dbReference>
<reference evidence="11" key="1">
    <citation type="submission" date="2017-04" db="EMBL/GenBank/DDBJ databases">
        <title>Function of individual gut microbiota members based on whole genome sequencing of pure cultures obtained from chicken caecum.</title>
        <authorList>
            <person name="Medvecky M."/>
            <person name="Cejkova D."/>
            <person name="Polansky O."/>
            <person name="Karasova D."/>
            <person name="Kubasova T."/>
            <person name="Cizek A."/>
            <person name="Rychlik I."/>
        </authorList>
    </citation>
    <scope>NUCLEOTIDE SEQUENCE [LARGE SCALE GENOMIC DNA]</scope>
    <source>
        <strain evidence="11">An144</strain>
    </source>
</reference>
<gene>
    <name evidence="8" type="primary">tilS</name>
    <name evidence="10" type="ORF">B5E88_02315</name>
</gene>
<name>A0A1Y4R1V5_9ENTE</name>
<comment type="similarity">
    <text evidence="8">Belongs to the tRNA(Ile)-lysidine synthase family.</text>
</comment>
<dbReference type="SUPFAM" id="SSF52402">
    <property type="entry name" value="Adenine nucleotide alpha hydrolases-like"/>
    <property type="match status" value="1"/>
</dbReference>
<dbReference type="GO" id="GO:0032267">
    <property type="term" value="F:tRNA(Ile)-lysidine synthase activity"/>
    <property type="evidence" value="ECO:0007669"/>
    <property type="project" value="UniProtKB-EC"/>
</dbReference>
<comment type="domain">
    <text evidence="8">The N-terminal region contains the highly conserved SGGXDS motif, predicted to be a P-loop motif involved in ATP binding.</text>
</comment>
<evidence type="ECO:0000256" key="4">
    <source>
        <dbReference type="ARBA" id="ARBA00022694"/>
    </source>
</evidence>
<dbReference type="RefSeq" id="WP_087213873.1">
    <property type="nucleotide sequence ID" value="NZ_NFLC01000003.1"/>
</dbReference>
<dbReference type="InterPro" id="IPR011063">
    <property type="entry name" value="TilS/TtcA_N"/>
</dbReference>